<sequence>MSSELLKYEDISIRYGEKEVLSHFNLDIKKGDRILLKGRSGSGKSTLLKMPMGFAHPTSGSLYFNNRLLDSNTVWDARKRIAYVSQDLDIYEGSVNEFIEEVFSYSFNEGKLDRTKLRRLLVYLGFEKDVLEMDFEDLSGGEKQRIGIIMSVLIGKDVYLLDEITSSLDVALKEKVANYFLERKEWTLVVISHDDVWEKQNVRIVPVGV</sequence>
<dbReference type="GO" id="GO:0005524">
    <property type="term" value="F:ATP binding"/>
    <property type="evidence" value="ECO:0007669"/>
    <property type="project" value="UniProtKB-KW"/>
</dbReference>
<keyword evidence="5" id="KW-1185">Reference proteome</keyword>
<dbReference type="PANTHER" id="PTHR43119">
    <property type="entry name" value="ABC TRANSPORT PROTEIN ATP-BINDING COMPONENT-RELATED"/>
    <property type="match status" value="1"/>
</dbReference>
<gene>
    <name evidence="4" type="ORF">LI82_08885</name>
</gene>
<dbReference type="EMBL" id="JRHO01000014">
    <property type="protein sequence ID" value="KGK97868.1"/>
    <property type="molecule type" value="Genomic_DNA"/>
</dbReference>
<name>A0A099T163_METMT</name>
<dbReference type="SUPFAM" id="SSF52540">
    <property type="entry name" value="P-loop containing nucleoside triphosphate hydrolases"/>
    <property type="match status" value="1"/>
</dbReference>
<comment type="caution">
    <text evidence="4">The sequence shown here is derived from an EMBL/GenBank/DDBJ whole genome shotgun (WGS) entry which is preliminary data.</text>
</comment>
<dbReference type="Gene3D" id="3.40.50.300">
    <property type="entry name" value="P-loop containing nucleotide triphosphate hydrolases"/>
    <property type="match status" value="1"/>
</dbReference>
<evidence type="ECO:0000259" key="3">
    <source>
        <dbReference type="PROSITE" id="PS50893"/>
    </source>
</evidence>
<dbReference type="PROSITE" id="PS50893">
    <property type="entry name" value="ABC_TRANSPORTER_2"/>
    <property type="match status" value="1"/>
</dbReference>
<keyword evidence="1" id="KW-0547">Nucleotide-binding</keyword>
<dbReference type="PANTHER" id="PTHR43119:SF1">
    <property type="entry name" value="ABC TRANSPORTER DOMAIN-CONTAINING PROTEIN"/>
    <property type="match status" value="1"/>
</dbReference>
<dbReference type="Proteomes" id="UP000029859">
    <property type="component" value="Unassembled WGS sequence"/>
</dbReference>
<dbReference type="PROSITE" id="PS00211">
    <property type="entry name" value="ABC_TRANSPORTER_1"/>
    <property type="match status" value="1"/>
</dbReference>
<dbReference type="InterPro" id="IPR003439">
    <property type="entry name" value="ABC_transporter-like_ATP-bd"/>
</dbReference>
<dbReference type="InterPro" id="IPR003593">
    <property type="entry name" value="AAA+_ATPase"/>
</dbReference>
<keyword evidence="2 4" id="KW-0067">ATP-binding</keyword>
<organism evidence="4 5">
    <name type="scientific">Methanococcoides methylutens</name>
    <dbReference type="NCBI Taxonomy" id="2226"/>
    <lineage>
        <taxon>Archaea</taxon>
        <taxon>Methanobacteriati</taxon>
        <taxon>Methanobacteriota</taxon>
        <taxon>Stenosarchaea group</taxon>
        <taxon>Methanomicrobia</taxon>
        <taxon>Methanosarcinales</taxon>
        <taxon>Methanosarcinaceae</taxon>
        <taxon>Methanococcoides</taxon>
    </lineage>
</organism>
<dbReference type="InterPro" id="IPR017871">
    <property type="entry name" value="ABC_transporter-like_CS"/>
</dbReference>
<dbReference type="RefSeq" id="WP_048194989.1">
    <property type="nucleotide sequence ID" value="NZ_CAAGSM010000001.1"/>
</dbReference>
<reference evidence="4 5" key="1">
    <citation type="submission" date="2014-09" db="EMBL/GenBank/DDBJ databases">
        <title>Draft genome sequence of an obligately methylotrophic methanogen, Methanococcoides methylutens, isolated from marine sediment.</title>
        <authorList>
            <person name="Guan Y."/>
            <person name="Ngugi D.K."/>
            <person name="Blom J."/>
            <person name="Ali S."/>
            <person name="Ferry J.G."/>
            <person name="Stingl U."/>
        </authorList>
    </citation>
    <scope>NUCLEOTIDE SEQUENCE [LARGE SCALE GENOMIC DNA]</scope>
    <source>
        <strain evidence="4 5">DSM 2657</strain>
    </source>
</reference>
<evidence type="ECO:0000256" key="2">
    <source>
        <dbReference type="ARBA" id="ARBA00022840"/>
    </source>
</evidence>
<dbReference type="AlphaFoldDB" id="A0A099T163"/>
<protein>
    <submittedName>
        <fullName evidence="4">ABC transporter ATP-binding protein</fullName>
    </submittedName>
</protein>
<evidence type="ECO:0000313" key="5">
    <source>
        <dbReference type="Proteomes" id="UP000029859"/>
    </source>
</evidence>
<proteinExistence type="predicted"/>
<evidence type="ECO:0000256" key="1">
    <source>
        <dbReference type="ARBA" id="ARBA00022741"/>
    </source>
</evidence>
<dbReference type="InterPro" id="IPR027417">
    <property type="entry name" value="P-loop_NTPase"/>
</dbReference>
<evidence type="ECO:0000313" key="4">
    <source>
        <dbReference type="EMBL" id="KGK97868.1"/>
    </source>
</evidence>
<dbReference type="Pfam" id="PF00005">
    <property type="entry name" value="ABC_tran"/>
    <property type="match status" value="1"/>
</dbReference>
<accession>A0A099T163</accession>
<dbReference type="OrthoDB" id="121502at2157"/>
<feature type="domain" description="ABC transporter" evidence="3">
    <location>
        <begin position="6"/>
        <end position="209"/>
    </location>
</feature>
<dbReference type="SMART" id="SM00382">
    <property type="entry name" value="AAA"/>
    <property type="match status" value="1"/>
</dbReference>
<dbReference type="GO" id="GO:0016887">
    <property type="term" value="F:ATP hydrolysis activity"/>
    <property type="evidence" value="ECO:0007669"/>
    <property type="project" value="InterPro"/>
</dbReference>